<accession>A0A9P8Y6M3</accession>
<dbReference type="SUPFAM" id="SSF56784">
    <property type="entry name" value="HAD-like"/>
    <property type="match status" value="1"/>
</dbReference>
<organism evidence="2 3">
    <name type="scientific">Microdochium trichocladiopsis</name>
    <dbReference type="NCBI Taxonomy" id="1682393"/>
    <lineage>
        <taxon>Eukaryota</taxon>
        <taxon>Fungi</taxon>
        <taxon>Dikarya</taxon>
        <taxon>Ascomycota</taxon>
        <taxon>Pezizomycotina</taxon>
        <taxon>Sordariomycetes</taxon>
        <taxon>Xylariomycetidae</taxon>
        <taxon>Xylariales</taxon>
        <taxon>Microdochiaceae</taxon>
        <taxon>Microdochium</taxon>
    </lineage>
</organism>
<gene>
    <name evidence="2" type="ORF">B0I36DRAFT_323472</name>
</gene>
<dbReference type="Proteomes" id="UP000756346">
    <property type="component" value="Unassembled WGS sequence"/>
</dbReference>
<sequence>MGSQQQPGPLPALRTQPKAIFFTDFDGTITLQDSNDFLTDNLGFGREKRIQGNKDTLSGARTFRDTFQEMMDSVNLPFDQCIKLLLENVQLDPKFKEFYTWCRANNVPVVVLSGGMQPVIKALLAHLVGEKEVLEMQIVSNDVQPKGGKGINEEGGWDIKYHDDSVFGHDKSLEIRPYAALADRPIMFYAGDGVSDLSAAKETDLLFAKAGRDLVDYCEKENVPFTVFHDFGDIHKVVAEVVDGKISVQEAAKGRN</sequence>
<protein>
    <submittedName>
        <fullName evidence="2">HAD-like domain-containing protein</fullName>
    </submittedName>
</protein>
<comment type="caution">
    <text evidence="2">The sequence shown here is derived from an EMBL/GenBank/DDBJ whole genome shotgun (WGS) entry which is preliminary data.</text>
</comment>
<evidence type="ECO:0000313" key="3">
    <source>
        <dbReference type="Proteomes" id="UP000756346"/>
    </source>
</evidence>
<dbReference type="AlphaFoldDB" id="A0A9P8Y6M3"/>
<dbReference type="NCBIfam" id="TIGR01489">
    <property type="entry name" value="DKMTPPase-SF"/>
    <property type="match status" value="1"/>
</dbReference>
<evidence type="ECO:0000256" key="1">
    <source>
        <dbReference type="ARBA" id="ARBA00022801"/>
    </source>
</evidence>
<reference evidence="2" key="1">
    <citation type="journal article" date="2021" name="Nat. Commun.">
        <title>Genetic determinants of endophytism in the Arabidopsis root mycobiome.</title>
        <authorList>
            <person name="Mesny F."/>
            <person name="Miyauchi S."/>
            <person name="Thiergart T."/>
            <person name="Pickel B."/>
            <person name="Atanasova L."/>
            <person name="Karlsson M."/>
            <person name="Huettel B."/>
            <person name="Barry K.W."/>
            <person name="Haridas S."/>
            <person name="Chen C."/>
            <person name="Bauer D."/>
            <person name="Andreopoulos W."/>
            <person name="Pangilinan J."/>
            <person name="LaButti K."/>
            <person name="Riley R."/>
            <person name="Lipzen A."/>
            <person name="Clum A."/>
            <person name="Drula E."/>
            <person name="Henrissat B."/>
            <person name="Kohler A."/>
            <person name="Grigoriev I.V."/>
            <person name="Martin F.M."/>
            <person name="Hacquard S."/>
        </authorList>
    </citation>
    <scope>NUCLEOTIDE SEQUENCE</scope>
    <source>
        <strain evidence="2">MPI-CAGE-CH-0230</strain>
    </source>
</reference>
<dbReference type="Gene3D" id="3.40.50.1000">
    <property type="entry name" value="HAD superfamily/HAD-like"/>
    <property type="match status" value="1"/>
</dbReference>
<dbReference type="InterPro" id="IPR023214">
    <property type="entry name" value="HAD_sf"/>
</dbReference>
<dbReference type="NCBIfam" id="TIGR01488">
    <property type="entry name" value="HAD-SF-IB"/>
    <property type="match status" value="1"/>
</dbReference>
<dbReference type="Pfam" id="PF12710">
    <property type="entry name" value="HAD"/>
    <property type="match status" value="1"/>
</dbReference>
<dbReference type="OrthoDB" id="10014216at2759"/>
<evidence type="ECO:0000313" key="2">
    <source>
        <dbReference type="EMBL" id="KAH7031239.1"/>
    </source>
</evidence>
<proteinExistence type="predicted"/>
<keyword evidence="3" id="KW-1185">Reference proteome</keyword>
<dbReference type="InterPro" id="IPR036412">
    <property type="entry name" value="HAD-like_sf"/>
</dbReference>
<name>A0A9P8Y6M3_9PEZI</name>
<dbReference type="EMBL" id="JAGTJQ010000005">
    <property type="protein sequence ID" value="KAH7031239.1"/>
    <property type="molecule type" value="Genomic_DNA"/>
</dbReference>
<keyword evidence="1" id="KW-0378">Hydrolase</keyword>
<dbReference type="GeneID" id="70183529"/>
<dbReference type="RefSeq" id="XP_046012919.1">
    <property type="nucleotide sequence ID" value="XM_046153983.1"/>
</dbReference>
<dbReference type="InterPro" id="IPR050849">
    <property type="entry name" value="HAD-like_hydrolase_phosphatase"/>
</dbReference>
<dbReference type="GO" id="GO:0016791">
    <property type="term" value="F:phosphatase activity"/>
    <property type="evidence" value="ECO:0007669"/>
    <property type="project" value="InterPro"/>
</dbReference>
<dbReference type="PANTHER" id="PTHR28181:SF2">
    <property type="entry name" value="PHOSPHORIC MONOESTER HYDROLASE"/>
    <property type="match status" value="1"/>
</dbReference>
<dbReference type="PANTHER" id="PTHR28181">
    <property type="entry name" value="UPF0655 PROTEIN YCR015C"/>
    <property type="match status" value="1"/>
</dbReference>
<dbReference type="InterPro" id="IPR006384">
    <property type="entry name" value="HAD_hydro_PyrdxlP_Pase-like"/>
</dbReference>
<dbReference type="Gene3D" id="3.90.1470.20">
    <property type="match status" value="1"/>
</dbReference>